<organism evidence="2 3">
    <name type="scientific">Radiobacillus deserti</name>
    <dbReference type="NCBI Taxonomy" id="2594883"/>
    <lineage>
        <taxon>Bacteria</taxon>
        <taxon>Bacillati</taxon>
        <taxon>Bacillota</taxon>
        <taxon>Bacilli</taxon>
        <taxon>Bacillales</taxon>
        <taxon>Bacillaceae</taxon>
        <taxon>Radiobacillus</taxon>
    </lineage>
</organism>
<evidence type="ECO:0000313" key="3">
    <source>
        <dbReference type="Proteomes" id="UP000315215"/>
    </source>
</evidence>
<dbReference type="Proteomes" id="UP000315215">
    <property type="component" value="Chromosome"/>
</dbReference>
<keyword evidence="3" id="KW-1185">Reference proteome</keyword>
<feature type="domain" description="Tubby C-terminal" evidence="1">
    <location>
        <begin position="7"/>
        <end position="162"/>
    </location>
</feature>
<dbReference type="OrthoDB" id="2963859at2"/>
<sequence length="170" mass="19630">MKIIFNRPQIGVTTKEITIERDGEKIGEMARWFHSQEERILGNPIDNINIKVSSREENYKIEKESAALDRGDRWSIYKDELVIAEMAMEKRIKKKHRIHVKLDQSSELSIQATWKGNGVITINDKQVGETKSTGFLFHSKIVMETENLDSVIAPTLFAGITYVFWLSSRF</sequence>
<dbReference type="KEGG" id="aqt:FN924_16055"/>
<reference evidence="2 3" key="1">
    <citation type="submission" date="2019-07" db="EMBL/GenBank/DDBJ databases">
        <authorList>
            <person name="Li J."/>
        </authorList>
    </citation>
    <scope>NUCLEOTIDE SEQUENCE [LARGE SCALE GENOMIC DNA]</scope>
    <source>
        <strain evidence="2 3">TKL69</strain>
    </source>
</reference>
<name>A0A516KJI0_9BACI</name>
<dbReference type="InterPro" id="IPR056944">
    <property type="entry name" value="Tubby_C-like"/>
</dbReference>
<proteinExistence type="predicted"/>
<accession>A0A516KJI0</accession>
<evidence type="ECO:0000259" key="1">
    <source>
        <dbReference type="Pfam" id="PF23728"/>
    </source>
</evidence>
<dbReference type="EMBL" id="CP041666">
    <property type="protein sequence ID" value="QDP41554.1"/>
    <property type="molecule type" value="Genomic_DNA"/>
</dbReference>
<evidence type="ECO:0000313" key="2">
    <source>
        <dbReference type="EMBL" id="QDP41554.1"/>
    </source>
</evidence>
<dbReference type="RefSeq" id="WP_143896213.1">
    <property type="nucleotide sequence ID" value="NZ_CP041666.1"/>
</dbReference>
<dbReference type="AlphaFoldDB" id="A0A516KJI0"/>
<protein>
    <recommendedName>
        <fullName evidence="1">Tubby C-terminal domain-containing protein</fullName>
    </recommendedName>
</protein>
<gene>
    <name evidence="2" type="ORF">FN924_16055</name>
</gene>
<dbReference type="Pfam" id="PF23728">
    <property type="entry name" value="Tubby_C_like"/>
    <property type="match status" value="1"/>
</dbReference>